<dbReference type="InterPro" id="IPR052897">
    <property type="entry name" value="Sec-Metab_Biosynth_Hydrolase"/>
</dbReference>
<protein>
    <submittedName>
        <fullName evidence="2">Alpha/beta hydrolase</fullName>
    </submittedName>
</protein>
<proteinExistence type="predicted"/>
<dbReference type="PANTHER" id="PTHR37017">
    <property type="entry name" value="AB HYDROLASE-1 DOMAIN-CONTAINING PROTEIN-RELATED"/>
    <property type="match status" value="1"/>
</dbReference>
<organism evidence="2 3">
    <name type="scientific">Catellatospora methionotrophica</name>
    <dbReference type="NCBI Taxonomy" id="121620"/>
    <lineage>
        <taxon>Bacteria</taxon>
        <taxon>Bacillati</taxon>
        <taxon>Actinomycetota</taxon>
        <taxon>Actinomycetes</taxon>
        <taxon>Micromonosporales</taxon>
        <taxon>Micromonosporaceae</taxon>
        <taxon>Catellatospora</taxon>
    </lineage>
</organism>
<feature type="domain" description="AB hydrolase-1" evidence="1">
    <location>
        <begin position="10"/>
        <end position="225"/>
    </location>
</feature>
<keyword evidence="2" id="KW-0378">Hydrolase</keyword>
<dbReference type="Pfam" id="PF12697">
    <property type="entry name" value="Abhydrolase_6"/>
    <property type="match status" value="1"/>
</dbReference>
<dbReference type="SUPFAM" id="SSF53474">
    <property type="entry name" value="alpha/beta-Hydrolases"/>
    <property type="match status" value="1"/>
</dbReference>
<name>A0A8J3LUF3_9ACTN</name>
<dbReference type="EMBL" id="BONJ01000047">
    <property type="protein sequence ID" value="GIG19020.1"/>
    <property type="molecule type" value="Genomic_DNA"/>
</dbReference>
<dbReference type="GO" id="GO:0016787">
    <property type="term" value="F:hydrolase activity"/>
    <property type="evidence" value="ECO:0007669"/>
    <property type="project" value="UniProtKB-KW"/>
</dbReference>
<gene>
    <name evidence="2" type="ORF">Cme02nite_73520</name>
</gene>
<dbReference type="AlphaFoldDB" id="A0A8J3LUF3"/>
<dbReference type="Gene3D" id="3.40.50.1820">
    <property type="entry name" value="alpha/beta hydrolase"/>
    <property type="match status" value="1"/>
</dbReference>
<evidence type="ECO:0000259" key="1">
    <source>
        <dbReference type="Pfam" id="PF12697"/>
    </source>
</evidence>
<sequence>MRSVGRMTTFVFIPGAGGDAWYWHRVAAELTARGHEAISVDLPAEDDKAGLPEYADAVDAAVGERAEPVLVALSLGGFTAAAVAARRPVAGIVFVNAMIPLPGETASAWGEVTGSAEARRELALRQGRDPDADVDLRADFFQDVPEDLIAYALSHDRDESERIFGDPCVFEAWPAVPIRVLTGRDDRMFPAVFQQRVARERLGVEAELLPGGHLVPLSHPVEVADLVERSGTASTAPDCATD</sequence>
<dbReference type="InterPro" id="IPR000073">
    <property type="entry name" value="AB_hydrolase_1"/>
</dbReference>
<evidence type="ECO:0000313" key="2">
    <source>
        <dbReference type="EMBL" id="GIG19020.1"/>
    </source>
</evidence>
<dbReference type="PANTHER" id="PTHR37017:SF11">
    <property type="entry name" value="ESTERASE_LIPASE_THIOESTERASE DOMAIN-CONTAINING PROTEIN"/>
    <property type="match status" value="1"/>
</dbReference>
<accession>A0A8J3LUF3</accession>
<comment type="caution">
    <text evidence="2">The sequence shown here is derived from an EMBL/GenBank/DDBJ whole genome shotgun (WGS) entry which is preliminary data.</text>
</comment>
<dbReference type="InterPro" id="IPR029058">
    <property type="entry name" value="AB_hydrolase_fold"/>
</dbReference>
<evidence type="ECO:0000313" key="3">
    <source>
        <dbReference type="Proteomes" id="UP000660339"/>
    </source>
</evidence>
<dbReference type="Proteomes" id="UP000660339">
    <property type="component" value="Unassembled WGS sequence"/>
</dbReference>
<keyword evidence="3" id="KW-1185">Reference proteome</keyword>
<reference evidence="2" key="1">
    <citation type="submission" date="2021-01" db="EMBL/GenBank/DDBJ databases">
        <title>Whole genome shotgun sequence of Catellatospora methionotrophica NBRC 14553.</title>
        <authorList>
            <person name="Komaki H."/>
            <person name="Tamura T."/>
        </authorList>
    </citation>
    <scope>NUCLEOTIDE SEQUENCE</scope>
    <source>
        <strain evidence="2">NBRC 14553</strain>
    </source>
</reference>